<dbReference type="Proteomes" id="UP001589568">
    <property type="component" value="Unassembled WGS sequence"/>
</dbReference>
<sequence length="139" mass="14662">MVAVGKSKLVAEAVRDQRDVAWVRATTAAAELPLGAFAHLLPAASPSANLLRWASESIAADVLVVDDAHALDPVSAALVHFLAAQRTVRLLVTVRSGERPPDAVVALWKDDLLPSRSRSPGSVSSSTPPRRPPRPPPVS</sequence>
<evidence type="ECO:0000313" key="2">
    <source>
        <dbReference type="EMBL" id="MFB9476658.1"/>
    </source>
</evidence>
<name>A0ABV5P267_9ACTN</name>
<dbReference type="RefSeq" id="WP_345408362.1">
    <property type="nucleotide sequence ID" value="NZ_BAAAXS010000001.1"/>
</dbReference>
<organism evidence="2 3">
    <name type="scientific">Nonomuraea salmonea</name>
    <dbReference type="NCBI Taxonomy" id="46181"/>
    <lineage>
        <taxon>Bacteria</taxon>
        <taxon>Bacillati</taxon>
        <taxon>Actinomycetota</taxon>
        <taxon>Actinomycetes</taxon>
        <taxon>Streptosporangiales</taxon>
        <taxon>Streptosporangiaceae</taxon>
        <taxon>Nonomuraea</taxon>
    </lineage>
</organism>
<accession>A0ABV5P267</accession>
<dbReference type="EMBL" id="JBHMCF010000052">
    <property type="protein sequence ID" value="MFB9476658.1"/>
    <property type="molecule type" value="Genomic_DNA"/>
</dbReference>
<reference evidence="2 3" key="1">
    <citation type="submission" date="2024-09" db="EMBL/GenBank/DDBJ databases">
        <authorList>
            <person name="Sun Q."/>
            <person name="Mori K."/>
        </authorList>
    </citation>
    <scope>NUCLEOTIDE SEQUENCE [LARGE SCALE GENOMIC DNA]</scope>
    <source>
        <strain evidence="2 3">JCM 3324</strain>
    </source>
</reference>
<proteinExistence type="predicted"/>
<feature type="compositionally biased region" description="Low complexity" evidence="1">
    <location>
        <begin position="114"/>
        <end position="128"/>
    </location>
</feature>
<keyword evidence="3" id="KW-1185">Reference proteome</keyword>
<evidence type="ECO:0000313" key="3">
    <source>
        <dbReference type="Proteomes" id="UP001589568"/>
    </source>
</evidence>
<gene>
    <name evidence="2" type="ORF">ACFFR3_44815</name>
</gene>
<evidence type="ECO:0008006" key="4">
    <source>
        <dbReference type="Google" id="ProtNLM"/>
    </source>
</evidence>
<protein>
    <recommendedName>
        <fullName evidence="4">ATP-binding protein</fullName>
    </recommendedName>
</protein>
<feature type="region of interest" description="Disordered" evidence="1">
    <location>
        <begin position="113"/>
        <end position="139"/>
    </location>
</feature>
<comment type="caution">
    <text evidence="2">The sequence shown here is derived from an EMBL/GenBank/DDBJ whole genome shotgun (WGS) entry which is preliminary data.</text>
</comment>
<evidence type="ECO:0000256" key="1">
    <source>
        <dbReference type="SAM" id="MobiDB-lite"/>
    </source>
</evidence>